<dbReference type="EMBL" id="NJES01000081">
    <property type="protein sequence ID" value="PHH78386.1"/>
    <property type="molecule type" value="Genomic_DNA"/>
</dbReference>
<dbReference type="GO" id="GO:0071986">
    <property type="term" value="C:Ragulator complex"/>
    <property type="evidence" value="ECO:0007669"/>
    <property type="project" value="InterPro"/>
</dbReference>
<dbReference type="GO" id="GO:0001919">
    <property type="term" value="P:regulation of receptor recycling"/>
    <property type="evidence" value="ECO:0007669"/>
    <property type="project" value="InterPro"/>
</dbReference>
<evidence type="ECO:0000256" key="4">
    <source>
        <dbReference type="ARBA" id="ARBA00023139"/>
    </source>
</evidence>
<dbReference type="GO" id="GO:0071230">
    <property type="term" value="P:cellular response to amino acid stimulus"/>
    <property type="evidence" value="ECO:0007669"/>
    <property type="project" value="InterPro"/>
</dbReference>
<dbReference type="GO" id="GO:0045121">
    <property type="term" value="C:membrane raft"/>
    <property type="evidence" value="ECO:0007669"/>
    <property type="project" value="InterPro"/>
</dbReference>
<accession>A0A2C5ZEC6</accession>
<name>A0A2C5ZEC6_9HYPO</name>
<dbReference type="GO" id="GO:0031902">
    <property type="term" value="C:late endosome membrane"/>
    <property type="evidence" value="ECO:0007669"/>
    <property type="project" value="InterPro"/>
</dbReference>
<keyword evidence="3" id="KW-0472">Membrane</keyword>
<proteinExistence type="predicted"/>
<keyword evidence="4" id="KW-0564">Palmitate</keyword>
<evidence type="ECO:0000256" key="1">
    <source>
        <dbReference type="ARBA" id="ARBA00004308"/>
    </source>
</evidence>
<evidence type="ECO:0000256" key="5">
    <source>
        <dbReference type="ARBA" id="ARBA00023288"/>
    </source>
</evidence>
<dbReference type="OrthoDB" id="5299893at2759"/>
<comment type="caution">
    <text evidence="6">The sequence shown here is derived from an EMBL/GenBank/DDBJ whole genome shotgun (WGS) entry which is preliminary data.</text>
</comment>
<dbReference type="AlphaFoldDB" id="A0A2C5ZEC6"/>
<keyword evidence="2" id="KW-0519">Myristate</keyword>
<dbReference type="InterPro" id="IPR028209">
    <property type="entry name" value="LAMTOR1/MEH1"/>
</dbReference>
<gene>
    <name evidence="6" type="ORF">CDD80_6943</name>
</gene>
<dbReference type="Pfam" id="PF15454">
    <property type="entry name" value="LAMTOR"/>
    <property type="match status" value="1"/>
</dbReference>
<reference evidence="6 7" key="1">
    <citation type="submission" date="2017-06" db="EMBL/GenBank/DDBJ databases">
        <title>Ant-infecting Ophiocordyceps genomes reveal a high diversity of potential behavioral manipulation genes and a possible major role for enterotoxins.</title>
        <authorList>
            <person name="De Bekker C."/>
            <person name="Evans H.C."/>
            <person name="Brachmann A."/>
            <person name="Hughes D.P."/>
        </authorList>
    </citation>
    <scope>NUCLEOTIDE SEQUENCE [LARGE SCALE GENOMIC DNA]</scope>
    <source>
        <strain evidence="6 7">Map16</strain>
    </source>
</reference>
<dbReference type="GO" id="GO:0032008">
    <property type="term" value="P:positive regulation of TOR signaling"/>
    <property type="evidence" value="ECO:0007669"/>
    <property type="project" value="InterPro"/>
</dbReference>
<dbReference type="GO" id="GO:0016197">
    <property type="term" value="P:endosomal transport"/>
    <property type="evidence" value="ECO:0007669"/>
    <property type="project" value="InterPro"/>
</dbReference>
<protein>
    <submittedName>
        <fullName evidence="6">Uncharacterized protein</fullName>
    </submittedName>
</protein>
<dbReference type="Proteomes" id="UP000226431">
    <property type="component" value="Unassembled WGS sequence"/>
</dbReference>
<evidence type="ECO:0000256" key="3">
    <source>
        <dbReference type="ARBA" id="ARBA00023136"/>
    </source>
</evidence>
<organism evidence="6 7">
    <name type="scientific">Ophiocordyceps camponoti-rufipedis</name>
    <dbReference type="NCBI Taxonomy" id="2004952"/>
    <lineage>
        <taxon>Eukaryota</taxon>
        <taxon>Fungi</taxon>
        <taxon>Dikarya</taxon>
        <taxon>Ascomycota</taxon>
        <taxon>Pezizomycotina</taxon>
        <taxon>Sordariomycetes</taxon>
        <taxon>Hypocreomycetidae</taxon>
        <taxon>Hypocreales</taxon>
        <taxon>Ophiocordycipitaceae</taxon>
        <taxon>Ophiocordyceps</taxon>
    </lineage>
</organism>
<evidence type="ECO:0000313" key="6">
    <source>
        <dbReference type="EMBL" id="PHH78386.1"/>
    </source>
</evidence>
<dbReference type="GO" id="GO:0043410">
    <property type="term" value="P:positive regulation of MAPK cascade"/>
    <property type="evidence" value="ECO:0007669"/>
    <property type="project" value="InterPro"/>
</dbReference>
<evidence type="ECO:0000256" key="2">
    <source>
        <dbReference type="ARBA" id="ARBA00022707"/>
    </source>
</evidence>
<keyword evidence="7" id="KW-1185">Reference proteome</keyword>
<keyword evidence="5" id="KW-0449">Lipoprotein</keyword>
<sequence length="160" mass="16446">MGACASCLGRRGKDGYDETEESRLLYEDGSGMQYGSFGDGAMGGDDTLEAQREAEALQRVVAKTSSNMVDVFESAPLTRSGTSLPFSYGGGQGARAARYQHLVSKLSADEECDPAGVRVDWMVDDDGGGADVTGNGTAIKTDGGGPLVGTFADAAAAAMQ</sequence>
<evidence type="ECO:0000313" key="7">
    <source>
        <dbReference type="Proteomes" id="UP000226431"/>
    </source>
</evidence>
<comment type="subcellular location">
    <subcellularLocation>
        <location evidence="1">Endomembrane system</location>
    </subcellularLocation>
</comment>
<dbReference type="SMART" id="SM01262">
    <property type="entry name" value="LAMTOR"/>
    <property type="match status" value="1"/>
</dbReference>